<sequence length="51" mass="5941">MTGYVCPLRQFGTNGFLGWPTVSDGRWLHRRCCDAVPEELHALRRGHCRRQ</sequence>
<dbReference type="EMBL" id="CP053452">
    <property type="protein sequence ID" value="QJW96948.1"/>
    <property type="molecule type" value="Genomic_DNA"/>
</dbReference>
<keyword evidence="2" id="KW-1185">Reference proteome</keyword>
<gene>
    <name evidence="1" type="ORF">FTUN_4508</name>
</gene>
<organism evidence="1 2">
    <name type="scientific">Frigoriglobus tundricola</name>
    <dbReference type="NCBI Taxonomy" id="2774151"/>
    <lineage>
        <taxon>Bacteria</taxon>
        <taxon>Pseudomonadati</taxon>
        <taxon>Planctomycetota</taxon>
        <taxon>Planctomycetia</taxon>
        <taxon>Gemmatales</taxon>
        <taxon>Gemmataceae</taxon>
        <taxon>Frigoriglobus</taxon>
    </lineage>
</organism>
<proteinExistence type="predicted"/>
<evidence type="ECO:0000313" key="2">
    <source>
        <dbReference type="Proteomes" id="UP000503447"/>
    </source>
</evidence>
<protein>
    <submittedName>
        <fullName evidence="1">Uncharacterized protein</fullName>
    </submittedName>
</protein>
<name>A0A6M5YSH4_9BACT</name>
<evidence type="ECO:0000313" key="1">
    <source>
        <dbReference type="EMBL" id="QJW96948.1"/>
    </source>
</evidence>
<reference evidence="2" key="1">
    <citation type="submission" date="2020-05" db="EMBL/GenBank/DDBJ databases">
        <title>Frigoriglobus tundricola gen. nov., sp. nov., a psychrotolerant cellulolytic planctomycete of the family Gemmataceae with two divergent copies of 16S rRNA gene.</title>
        <authorList>
            <person name="Kulichevskaya I.S."/>
            <person name="Ivanova A.A."/>
            <person name="Naumoff D.G."/>
            <person name="Beletsky A.V."/>
            <person name="Rijpstra W.I.C."/>
            <person name="Sinninghe Damste J.S."/>
            <person name="Mardanov A.V."/>
            <person name="Ravin N.V."/>
            <person name="Dedysh S.N."/>
        </authorList>
    </citation>
    <scope>NUCLEOTIDE SEQUENCE [LARGE SCALE GENOMIC DNA]</scope>
    <source>
        <strain evidence="2">PL17</strain>
    </source>
</reference>
<dbReference type="Proteomes" id="UP000503447">
    <property type="component" value="Chromosome"/>
</dbReference>
<dbReference type="AlphaFoldDB" id="A0A6M5YSH4"/>
<dbReference type="KEGG" id="ftj:FTUN_4508"/>
<accession>A0A6M5YSH4</accession>